<dbReference type="PANTHER" id="PTHR13887:SF41">
    <property type="entry name" value="THIOREDOXIN SUPERFAMILY PROTEIN"/>
    <property type="match status" value="1"/>
</dbReference>
<reference evidence="3" key="1">
    <citation type="submission" date="2018-07" db="EMBL/GenBank/DDBJ databases">
        <title>Genome sequence of Erythrobacter strain YH-07, an antagonistic bacterium isolated from Yellow Sea.</title>
        <authorList>
            <person name="Tang T."/>
            <person name="Liu Q."/>
            <person name="Sun X."/>
        </authorList>
    </citation>
    <scope>NUCLEOTIDE SEQUENCE [LARGE SCALE GENOMIC DNA]</scope>
    <source>
        <strain evidence="3">YH-07</strain>
    </source>
</reference>
<dbReference type="RefSeq" id="WP_115417176.1">
    <property type="nucleotide sequence ID" value="NZ_CP031357.1"/>
</dbReference>
<protein>
    <submittedName>
        <fullName evidence="2">DsbA family oxidoreductase</fullName>
    </submittedName>
</protein>
<organism evidence="2 3">
    <name type="scientific">Erythrobacter aureus</name>
    <dbReference type="NCBI Taxonomy" id="2182384"/>
    <lineage>
        <taxon>Bacteria</taxon>
        <taxon>Pseudomonadati</taxon>
        <taxon>Pseudomonadota</taxon>
        <taxon>Alphaproteobacteria</taxon>
        <taxon>Sphingomonadales</taxon>
        <taxon>Erythrobacteraceae</taxon>
        <taxon>Erythrobacter/Porphyrobacter group</taxon>
        <taxon>Erythrobacter</taxon>
    </lineage>
</organism>
<proteinExistence type="predicted"/>
<dbReference type="PANTHER" id="PTHR13887">
    <property type="entry name" value="GLUTATHIONE S-TRANSFERASE KAPPA"/>
    <property type="match status" value="1"/>
</dbReference>
<dbReference type="Pfam" id="PF01323">
    <property type="entry name" value="DSBA"/>
    <property type="match status" value="1"/>
</dbReference>
<dbReference type="SUPFAM" id="SSF52833">
    <property type="entry name" value="Thioredoxin-like"/>
    <property type="match status" value="1"/>
</dbReference>
<dbReference type="GO" id="GO:0016491">
    <property type="term" value="F:oxidoreductase activity"/>
    <property type="evidence" value="ECO:0007669"/>
    <property type="project" value="InterPro"/>
</dbReference>
<dbReference type="EMBL" id="CP031357">
    <property type="protein sequence ID" value="AXK43007.1"/>
    <property type="molecule type" value="Genomic_DNA"/>
</dbReference>
<dbReference type="Gene3D" id="3.40.30.10">
    <property type="entry name" value="Glutaredoxin"/>
    <property type="match status" value="1"/>
</dbReference>
<dbReference type="KEGG" id="err:DVR09_12360"/>
<accession>A0A345YGF5</accession>
<evidence type="ECO:0000313" key="3">
    <source>
        <dbReference type="Proteomes" id="UP000254508"/>
    </source>
</evidence>
<feature type="domain" description="DSBA-like thioredoxin" evidence="1">
    <location>
        <begin position="9"/>
        <end position="218"/>
    </location>
</feature>
<sequence>MSEPRTLRIDIWSDVMCPWCLVGWGSLQKGLEQLDGEIEADIRWHAFELNPDMPPEGEESTAHIARKYGSTPEQSKAVQGRMREAAQNAGVSLDYAGPDPEPQRWMWNTFDAHKLLTWAREEHGAAKQTELKLALFRAHFNERRKIADHDVLLDVAEAVGFDRAGAEAALASEELTHKVRAEERAAWDLNITGVPAMVVENKFMIPGAQPPEAYADALRRVAEKTAT</sequence>
<dbReference type="AlphaFoldDB" id="A0A345YGF5"/>
<dbReference type="Proteomes" id="UP000254508">
    <property type="component" value="Chromosome"/>
</dbReference>
<dbReference type="InterPro" id="IPR001853">
    <property type="entry name" value="DSBA-like_thioredoxin_dom"/>
</dbReference>
<keyword evidence="3" id="KW-1185">Reference proteome</keyword>
<evidence type="ECO:0000259" key="1">
    <source>
        <dbReference type="Pfam" id="PF01323"/>
    </source>
</evidence>
<name>A0A345YGF5_9SPHN</name>
<dbReference type="CDD" id="cd03024">
    <property type="entry name" value="DsbA_FrnE"/>
    <property type="match status" value="1"/>
</dbReference>
<dbReference type="InterPro" id="IPR036249">
    <property type="entry name" value="Thioredoxin-like_sf"/>
</dbReference>
<gene>
    <name evidence="2" type="ORF">DVR09_12360</name>
</gene>
<dbReference type="OrthoDB" id="9799122at2"/>
<evidence type="ECO:0000313" key="2">
    <source>
        <dbReference type="EMBL" id="AXK43007.1"/>
    </source>
</evidence>